<evidence type="ECO:0000313" key="3">
    <source>
        <dbReference type="Proteomes" id="UP000077266"/>
    </source>
</evidence>
<dbReference type="Gene3D" id="1.20.1280.50">
    <property type="match status" value="1"/>
</dbReference>
<dbReference type="Pfam" id="PF12937">
    <property type="entry name" value="F-box-like"/>
    <property type="match status" value="1"/>
</dbReference>
<gene>
    <name evidence="2" type="ORF">EXIGLDRAFT_775921</name>
</gene>
<organism evidence="2 3">
    <name type="scientific">Exidia glandulosa HHB12029</name>
    <dbReference type="NCBI Taxonomy" id="1314781"/>
    <lineage>
        <taxon>Eukaryota</taxon>
        <taxon>Fungi</taxon>
        <taxon>Dikarya</taxon>
        <taxon>Basidiomycota</taxon>
        <taxon>Agaricomycotina</taxon>
        <taxon>Agaricomycetes</taxon>
        <taxon>Auriculariales</taxon>
        <taxon>Exidiaceae</taxon>
        <taxon>Exidia</taxon>
    </lineage>
</organism>
<feature type="domain" description="F-box" evidence="1">
    <location>
        <begin position="87"/>
        <end position="130"/>
    </location>
</feature>
<dbReference type="InterPro" id="IPR036047">
    <property type="entry name" value="F-box-like_dom_sf"/>
</dbReference>
<dbReference type="Gene3D" id="3.80.10.10">
    <property type="entry name" value="Ribonuclease Inhibitor"/>
    <property type="match status" value="1"/>
</dbReference>
<accession>A0A165DP88</accession>
<reference evidence="2 3" key="1">
    <citation type="journal article" date="2016" name="Mol. Biol. Evol.">
        <title>Comparative Genomics of Early-Diverging Mushroom-Forming Fungi Provides Insights into the Origins of Lignocellulose Decay Capabilities.</title>
        <authorList>
            <person name="Nagy L.G."/>
            <person name="Riley R."/>
            <person name="Tritt A."/>
            <person name="Adam C."/>
            <person name="Daum C."/>
            <person name="Floudas D."/>
            <person name="Sun H."/>
            <person name="Yadav J.S."/>
            <person name="Pangilinan J."/>
            <person name="Larsson K.H."/>
            <person name="Matsuura K."/>
            <person name="Barry K."/>
            <person name="Labutti K."/>
            <person name="Kuo R."/>
            <person name="Ohm R.A."/>
            <person name="Bhattacharya S.S."/>
            <person name="Shirouzu T."/>
            <person name="Yoshinaga Y."/>
            <person name="Martin F.M."/>
            <person name="Grigoriev I.V."/>
            <person name="Hibbett D.S."/>
        </authorList>
    </citation>
    <scope>NUCLEOTIDE SEQUENCE [LARGE SCALE GENOMIC DNA]</scope>
    <source>
        <strain evidence="2 3">HHB12029</strain>
    </source>
</reference>
<keyword evidence="3" id="KW-1185">Reference proteome</keyword>
<evidence type="ECO:0000259" key="1">
    <source>
        <dbReference type="Pfam" id="PF12937"/>
    </source>
</evidence>
<dbReference type="SUPFAM" id="SSF81383">
    <property type="entry name" value="F-box domain"/>
    <property type="match status" value="1"/>
</dbReference>
<name>A0A165DP88_EXIGL</name>
<dbReference type="EMBL" id="KV426201">
    <property type="protein sequence ID" value="KZV85035.1"/>
    <property type="molecule type" value="Genomic_DNA"/>
</dbReference>
<protein>
    <recommendedName>
        <fullName evidence="1">F-box domain-containing protein</fullName>
    </recommendedName>
</protein>
<dbReference type="InterPro" id="IPR001810">
    <property type="entry name" value="F-box_dom"/>
</dbReference>
<dbReference type="AlphaFoldDB" id="A0A165DP88"/>
<evidence type="ECO:0000313" key="2">
    <source>
        <dbReference type="EMBL" id="KZV85035.1"/>
    </source>
</evidence>
<dbReference type="Proteomes" id="UP000077266">
    <property type="component" value="Unassembled WGS sequence"/>
</dbReference>
<proteinExistence type="predicted"/>
<dbReference type="InParanoid" id="A0A165DP88"/>
<dbReference type="InterPro" id="IPR032675">
    <property type="entry name" value="LRR_dom_sf"/>
</dbReference>
<sequence length="539" mass="61741">MRRFAQKRLRSANASLPLTVMPAYPEAARLWLEHQLEYTWATVVQEWGSHGRDEQEDLLLDMRQWCTERLAHIARRQNAFASPARSRIPPEVWSMIWRLLPSADIQDVARVCHSWRKVALSDKLLWTSPSILIRHRDPACPSGVCSNYCQLPFSFQIKPGDEEHDPSQYDDSGIHLYEPLATLRNFAERSGDLPLTVRIGVGHEKPHKKVALSLAAAIGVLKSRLHSLHLEFDSMDALKAFLWELQHIRLALPALEHLTLDCSGPSQEDMVPMCTLPFPKMPALQRFEILTDTLEWLEHSSAANLTAVKHLTTCLTELGNLPLVRRSCPDLTSLTARLYIGPDEHQHGWDAAVRWFGGLREIHLDFDDGWAQHLPRLLAACHSAQYLELKQKPGRPTWTAEDASVCLFSIEQLFDGECTIDFLHWTIGKDQLAILARHSSRRTRRLVVRQGQRFAGELAERVWAFAGRAREIRVLRVEGIEREVHRFIRTGSQHILKTVREIRRRDEWNVQGEELRAWVTRVAAAEDTDSESEEEADSE</sequence>